<comment type="similarity">
    <text evidence="2">Belongs to the CDP-alcohol phosphatidyltransferase class-I family.</text>
</comment>
<keyword evidence="1 2" id="KW-0808">Transferase</keyword>
<evidence type="ECO:0000256" key="1">
    <source>
        <dbReference type="ARBA" id="ARBA00022679"/>
    </source>
</evidence>
<feature type="transmembrane region" description="Helical" evidence="4">
    <location>
        <begin position="51"/>
        <end position="76"/>
    </location>
</feature>
<feature type="region of interest" description="Disordered" evidence="3">
    <location>
        <begin position="1"/>
        <end position="32"/>
    </location>
</feature>
<organism evidence="5">
    <name type="scientific">Chromera velia CCMP2878</name>
    <dbReference type="NCBI Taxonomy" id="1169474"/>
    <lineage>
        <taxon>Eukaryota</taxon>
        <taxon>Sar</taxon>
        <taxon>Alveolata</taxon>
        <taxon>Colpodellida</taxon>
        <taxon>Chromeraceae</taxon>
        <taxon>Chromera</taxon>
    </lineage>
</organism>
<evidence type="ECO:0000256" key="2">
    <source>
        <dbReference type="RuleBase" id="RU003750"/>
    </source>
</evidence>
<feature type="compositionally biased region" description="Gly residues" evidence="3">
    <location>
        <begin position="8"/>
        <end position="17"/>
    </location>
</feature>
<evidence type="ECO:0000256" key="3">
    <source>
        <dbReference type="SAM" id="MobiDB-lite"/>
    </source>
</evidence>
<accession>A0A0G4HMS5</accession>
<evidence type="ECO:0008006" key="6">
    <source>
        <dbReference type="Google" id="ProtNLM"/>
    </source>
</evidence>
<dbReference type="AlphaFoldDB" id="A0A0G4HMS5"/>
<gene>
    <name evidence="5" type="ORF">Cvel_7540</name>
</gene>
<name>A0A0G4HMS5_9ALVE</name>
<dbReference type="Gene3D" id="1.20.120.1760">
    <property type="match status" value="1"/>
</dbReference>
<dbReference type="GO" id="GO:0016020">
    <property type="term" value="C:membrane"/>
    <property type="evidence" value="ECO:0007669"/>
    <property type="project" value="InterPro"/>
</dbReference>
<feature type="transmembrane region" description="Helical" evidence="4">
    <location>
        <begin position="224"/>
        <end position="244"/>
    </location>
</feature>
<reference evidence="5" key="1">
    <citation type="submission" date="2014-11" db="EMBL/GenBank/DDBJ databases">
        <authorList>
            <person name="Otto D Thomas"/>
            <person name="Naeem Raeece"/>
        </authorList>
    </citation>
    <scope>NUCLEOTIDE SEQUENCE</scope>
</reference>
<feature type="transmembrane region" description="Helical" evidence="4">
    <location>
        <begin position="184"/>
        <end position="204"/>
    </location>
</feature>
<dbReference type="InterPro" id="IPR048254">
    <property type="entry name" value="CDP_ALCOHOL_P_TRANSF_CS"/>
</dbReference>
<keyword evidence="4" id="KW-1133">Transmembrane helix</keyword>
<feature type="transmembrane region" description="Helical" evidence="4">
    <location>
        <begin position="82"/>
        <end position="102"/>
    </location>
</feature>
<keyword evidence="4" id="KW-0812">Transmembrane</keyword>
<dbReference type="GO" id="GO:0016780">
    <property type="term" value="F:phosphotransferase activity, for other substituted phosphate groups"/>
    <property type="evidence" value="ECO:0007669"/>
    <property type="project" value="InterPro"/>
</dbReference>
<protein>
    <recommendedName>
        <fullName evidence="6">CDP-diacylglycerol--serine O-phosphatidyltransferase</fullName>
    </recommendedName>
</protein>
<dbReference type="VEuPathDB" id="CryptoDB:Cvel_7540"/>
<dbReference type="EMBL" id="CDMZ01003199">
    <property type="protein sequence ID" value="CEM45485.1"/>
    <property type="molecule type" value="Genomic_DNA"/>
</dbReference>
<dbReference type="PROSITE" id="PS00379">
    <property type="entry name" value="CDP_ALCOHOL_P_TRANSF"/>
    <property type="match status" value="1"/>
</dbReference>
<feature type="transmembrane region" description="Helical" evidence="4">
    <location>
        <begin position="146"/>
        <end position="163"/>
    </location>
</feature>
<dbReference type="InterPro" id="IPR043130">
    <property type="entry name" value="CDP-OH_PTrfase_TM_dom"/>
</dbReference>
<dbReference type="InterPro" id="IPR000462">
    <property type="entry name" value="CDP-OH_P_trans"/>
</dbReference>
<evidence type="ECO:0000313" key="5">
    <source>
        <dbReference type="EMBL" id="CEM45485.1"/>
    </source>
</evidence>
<keyword evidence="4" id="KW-0472">Membrane</keyword>
<proteinExistence type="inferred from homology"/>
<dbReference type="Pfam" id="PF01066">
    <property type="entry name" value="CDP-OH_P_transf"/>
    <property type="match status" value="1"/>
</dbReference>
<evidence type="ECO:0000256" key="4">
    <source>
        <dbReference type="SAM" id="Phobius"/>
    </source>
</evidence>
<dbReference type="GO" id="GO:0008654">
    <property type="term" value="P:phospholipid biosynthetic process"/>
    <property type="evidence" value="ECO:0007669"/>
    <property type="project" value="InterPro"/>
</dbReference>
<sequence>MLRRFFRGDGGSEGEGGSPPPPSRMLTGDPHKDFENSPLSKEGAFKMLRTFVLADFITFLNACCGTACIFLCINSLVNPDRANLYICMALILPYASLFFDVMDGEVARWRQTQSILGKDLDSLSDIVSFAVAPSVIGYTLGMRGLADALSMLFFVACAIARLARYNATAPVLAKQDGKVPYYEGFPVPTSLSLVLGLGVCWWMGAIEDHLPLGKYLTPGGWTWHPLSLVYFLWGVLMTTSRLRIPKPDIGKRI</sequence>